<dbReference type="AlphaFoldDB" id="A0A7S9D323"/>
<dbReference type="PANTHER" id="PTHR34203">
    <property type="entry name" value="METHYLTRANSFERASE, FKBM FAMILY PROTEIN"/>
    <property type="match status" value="1"/>
</dbReference>
<dbReference type="SUPFAM" id="SSF53335">
    <property type="entry name" value="S-adenosyl-L-methionine-dependent methyltransferases"/>
    <property type="match status" value="1"/>
</dbReference>
<keyword evidence="2" id="KW-0489">Methyltransferase</keyword>
<dbReference type="GO" id="GO:0032259">
    <property type="term" value="P:methylation"/>
    <property type="evidence" value="ECO:0007669"/>
    <property type="project" value="UniProtKB-KW"/>
</dbReference>
<dbReference type="InterPro" id="IPR006342">
    <property type="entry name" value="FkbM_mtfrase"/>
</dbReference>
<organism evidence="2 3">
    <name type="scientific">Bradyrhizobium commune</name>
    <dbReference type="NCBI Taxonomy" id="83627"/>
    <lineage>
        <taxon>Bacteria</taxon>
        <taxon>Pseudomonadati</taxon>
        <taxon>Pseudomonadota</taxon>
        <taxon>Alphaproteobacteria</taxon>
        <taxon>Hyphomicrobiales</taxon>
        <taxon>Nitrobacteraceae</taxon>
        <taxon>Bradyrhizobium</taxon>
    </lineage>
</organism>
<sequence length="277" mass="30658">MAKPEFIDSVKKIVVRVVGRRFVLRRHLDRELKSGEPEIHLLPLLADSRGEFLDVGANVGSYALYGTRFFGKVIALEPHPEAARKLMDGLRGQVEVLPIAASDVDGKSTLSIPYRAGNDVVSRSSLEAGANPGFLTREVMVDLKRIDSLQFDRLRVIKIDVEGHELSVLRGARETLRKFRPAVIVECEERHNAGGIESLSAFFDELGYVGYFIHRGALRPFSEFDVAGLQSHDNVKSIDGPRSLDYVNNFIFEPSESANSGWKAQFLLSPAAARPVG</sequence>
<dbReference type="InterPro" id="IPR052514">
    <property type="entry name" value="SAM-dependent_MTase"/>
</dbReference>
<dbReference type="PANTHER" id="PTHR34203:SF15">
    <property type="entry name" value="SLL1173 PROTEIN"/>
    <property type="match status" value="1"/>
</dbReference>
<dbReference type="Proteomes" id="UP000594621">
    <property type="component" value="Chromosome"/>
</dbReference>
<reference evidence="2 3" key="1">
    <citation type="submission" date="2020-09" db="EMBL/GenBank/DDBJ databases">
        <title>Complete genomes of bradyrhizobia occurring on native shrubby legumes in Australia.</title>
        <authorList>
            <person name="Lafay B."/>
        </authorList>
    </citation>
    <scope>NUCLEOTIDE SEQUENCE [LARGE SCALE GENOMIC DNA]</scope>
    <source>
        <strain evidence="2 3">BDV5040</strain>
    </source>
</reference>
<evidence type="ECO:0000259" key="1">
    <source>
        <dbReference type="Pfam" id="PF05050"/>
    </source>
</evidence>
<keyword evidence="2" id="KW-0808">Transferase</keyword>
<dbReference type="KEGG" id="bcou:IC761_27820"/>
<dbReference type="RefSeq" id="WP_195799869.1">
    <property type="nucleotide sequence ID" value="NZ_CP061379.1"/>
</dbReference>
<dbReference type="NCBIfam" id="TIGR01444">
    <property type="entry name" value="fkbM_fam"/>
    <property type="match status" value="1"/>
</dbReference>
<keyword evidence="3" id="KW-1185">Reference proteome</keyword>
<dbReference type="InterPro" id="IPR029063">
    <property type="entry name" value="SAM-dependent_MTases_sf"/>
</dbReference>
<feature type="domain" description="Methyltransferase FkbM" evidence="1">
    <location>
        <begin position="54"/>
        <end position="208"/>
    </location>
</feature>
<name>A0A7S9D323_9BRAD</name>
<evidence type="ECO:0000313" key="3">
    <source>
        <dbReference type="Proteomes" id="UP000594621"/>
    </source>
</evidence>
<accession>A0A7S9D323</accession>
<protein>
    <submittedName>
        <fullName evidence="2">FkbM family methyltransferase</fullName>
    </submittedName>
</protein>
<dbReference type="EMBL" id="CP061379">
    <property type="protein sequence ID" value="QPF90277.1"/>
    <property type="molecule type" value="Genomic_DNA"/>
</dbReference>
<dbReference type="Pfam" id="PF05050">
    <property type="entry name" value="Methyltransf_21"/>
    <property type="match status" value="1"/>
</dbReference>
<proteinExistence type="predicted"/>
<gene>
    <name evidence="2" type="ORF">IC761_27820</name>
</gene>
<evidence type="ECO:0000313" key="2">
    <source>
        <dbReference type="EMBL" id="QPF90277.1"/>
    </source>
</evidence>
<dbReference type="GO" id="GO:0008168">
    <property type="term" value="F:methyltransferase activity"/>
    <property type="evidence" value="ECO:0007669"/>
    <property type="project" value="UniProtKB-KW"/>
</dbReference>
<dbReference type="Gene3D" id="3.40.50.150">
    <property type="entry name" value="Vaccinia Virus protein VP39"/>
    <property type="match status" value="1"/>
</dbReference>